<feature type="domain" description="Pacifastin" evidence="9">
    <location>
        <begin position="405"/>
        <end position="441"/>
    </location>
</feature>
<evidence type="ECO:0000256" key="6">
    <source>
        <dbReference type="ARBA" id="ARBA00029459"/>
    </source>
</evidence>
<feature type="domain" description="Pacifastin" evidence="9">
    <location>
        <begin position="931"/>
        <end position="966"/>
    </location>
</feature>
<feature type="disulfide bond" evidence="7">
    <location>
        <begin position="846"/>
        <end position="856"/>
    </location>
</feature>
<feature type="disulfide bond" evidence="7">
    <location>
        <begin position="372"/>
        <end position="390"/>
    </location>
</feature>
<feature type="disulfide bond" evidence="7">
    <location>
        <begin position="147"/>
        <end position="162"/>
    </location>
</feature>
<dbReference type="GO" id="GO:0005576">
    <property type="term" value="C:extracellular region"/>
    <property type="evidence" value="ECO:0007669"/>
    <property type="project" value="UniProtKB-SubCell"/>
</dbReference>
<feature type="disulfide bond" evidence="7">
    <location>
        <begin position="95"/>
        <end position="110"/>
    </location>
</feature>
<evidence type="ECO:0000259" key="9">
    <source>
        <dbReference type="PROSITE" id="PS51446"/>
    </source>
</evidence>
<feature type="disulfide bond" evidence="7">
    <location>
        <begin position="692"/>
        <end position="707"/>
    </location>
</feature>
<feature type="disulfide bond" evidence="7">
    <location>
        <begin position="423"/>
        <end position="433"/>
    </location>
</feature>
<dbReference type="SUPFAM" id="SSF57283">
    <property type="entry name" value="PMP inhibitors"/>
    <property type="match status" value="18"/>
</dbReference>
<dbReference type="Pfam" id="PF05375">
    <property type="entry name" value="Pacifastin_I"/>
    <property type="match status" value="16"/>
</dbReference>
<feature type="disulfide bond" evidence="7">
    <location>
        <begin position="564"/>
        <end position="579"/>
    </location>
</feature>
<feature type="domain" description="Pacifastin" evidence="9">
    <location>
        <begin position="561"/>
        <end position="596"/>
    </location>
</feature>
<feature type="domain" description="Pacifastin" evidence="9">
    <location>
        <begin position="29"/>
        <end position="64"/>
    </location>
</feature>
<feature type="site" description="Reactive bond" evidence="7">
    <location>
        <begin position="666"/>
        <end position="667"/>
    </location>
</feature>
<feature type="site" description="Reactive bond" evidence="7">
    <location>
        <begin position="960"/>
        <end position="961"/>
    </location>
</feature>
<feature type="domain" description="Pacifastin" evidence="9">
    <location>
        <begin position="689"/>
        <end position="724"/>
    </location>
</feature>
<evidence type="ECO:0000256" key="5">
    <source>
        <dbReference type="ARBA" id="ARBA00023157"/>
    </source>
</evidence>
<feature type="domain" description="Pacifastin" evidence="9">
    <location>
        <begin position="196"/>
        <end position="231"/>
    </location>
</feature>
<dbReference type="InterPro" id="IPR036201">
    <property type="entry name" value="Pacifastin_dom_sf"/>
</dbReference>
<evidence type="ECO:0000313" key="10">
    <source>
        <dbReference type="EMBL" id="JAB56989.1"/>
    </source>
</evidence>
<keyword evidence="2" id="KW-0964">Secreted</keyword>
<feature type="disulfide bond" evidence="7">
    <location>
        <begin position="885"/>
        <end position="900"/>
    </location>
</feature>
<feature type="domain" description="Pacifastin" evidence="9">
    <location>
        <begin position="144"/>
        <end position="179"/>
    </location>
</feature>
<keyword evidence="5 7" id="KW-1015">Disulfide bond</keyword>
<evidence type="ECO:0000256" key="2">
    <source>
        <dbReference type="ARBA" id="ARBA00022525"/>
    </source>
</evidence>
<feature type="domain" description="Pacifastin" evidence="9">
    <location>
        <begin position="92"/>
        <end position="127"/>
    </location>
</feature>
<feature type="site" description="Reactive bond" evidence="7">
    <location>
        <begin position="58"/>
        <end position="59"/>
    </location>
</feature>
<feature type="disulfide bond" evidence="7">
    <location>
        <begin position="843"/>
        <end position="861"/>
    </location>
</feature>
<feature type="domain" description="Pacifastin" evidence="9">
    <location>
        <begin position="828"/>
        <end position="864"/>
    </location>
</feature>
<feature type="site" description="Reactive bond" evidence="7">
    <location>
        <begin position="542"/>
        <end position="543"/>
    </location>
</feature>
<keyword evidence="4 7" id="KW-0722">Serine protease inhibitor</keyword>
<feature type="chain" id="PRO_5004659848" evidence="8">
    <location>
        <begin position="23"/>
        <end position="968"/>
    </location>
</feature>
<dbReference type="EMBL" id="GANO01002882">
    <property type="protein sequence ID" value="JAB56989.1"/>
    <property type="molecule type" value="mRNA"/>
</dbReference>
<feature type="disulfide bond" evidence="7">
    <location>
        <begin position="934"/>
        <end position="949"/>
    </location>
</feature>
<feature type="site" description="Reactive bond" evidence="7">
    <location>
        <begin position="492"/>
        <end position="493"/>
    </location>
</feature>
<evidence type="ECO:0000256" key="3">
    <source>
        <dbReference type="ARBA" id="ARBA00022690"/>
    </source>
</evidence>
<feature type="disulfide bond" evidence="7">
    <location>
        <begin position="516"/>
        <end position="531"/>
    </location>
</feature>
<evidence type="ECO:0000256" key="4">
    <source>
        <dbReference type="ARBA" id="ARBA00022900"/>
    </source>
</evidence>
<feature type="domain" description="Pacifastin" evidence="9">
    <location>
        <begin position="463"/>
        <end position="498"/>
    </location>
</feature>
<proteinExistence type="evidence at transcript level"/>
<feature type="disulfide bond" evidence="7">
    <location>
        <begin position="420"/>
        <end position="438"/>
    </location>
</feature>
<comment type="subcellular location">
    <subcellularLocation>
        <location evidence="1">Secreted</location>
    </subcellularLocation>
</comment>
<dbReference type="PROSITE" id="PS51446">
    <property type="entry name" value="PACIFASTIN"/>
    <property type="match status" value="17"/>
</dbReference>
<feature type="domain" description="Pacifastin" evidence="9">
    <location>
        <begin position="740"/>
        <end position="775"/>
    </location>
</feature>
<feature type="domain" description="Pacifastin" evidence="9">
    <location>
        <begin position="357"/>
        <end position="393"/>
    </location>
</feature>
<feature type="signal peptide" evidence="8">
    <location>
        <begin position="1"/>
        <end position="22"/>
    </location>
</feature>
<feature type="site" description="Reactive bond" evidence="7">
    <location>
        <begin position="435"/>
        <end position="436"/>
    </location>
</feature>
<feature type="domain" description="Pacifastin" evidence="9">
    <location>
        <begin position="637"/>
        <end position="672"/>
    </location>
</feature>
<dbReference type="AlphaFoldDB" id="U5EWN5"/>
<evidence type="ECO:0000256" key="8">
    <source>
        <dbReference type="SAM" id="SignalP"/>
    </source>
</evidence>
<feature type="domain" description="Pacifastin" evidence="9">
    <location>
        <begin position="882"/>
        <end position="917"/>
    </location>
</feature>
<feature type="disulfide bond" evidence="7">
    <location>
        <begin position="32"/>
        <end position="47"/>
    </location>
</feature>
<feature type="site" description="Reactive bond" evidence="7">
    <location>
        <begin position="387"/>
        <end position="388"/>
    </location>
</feature>
<feature type="disulfide bond" evidence="7">
    <location>
        <begin position="199"/>
        <end position="214"/>
    </location>
</feature>
<name>U5EWN5_9DIPT</name>
<feature type="disulfide bond" evidence="7">
    <location>
        <begin position="796"/>
        <end position="806"/>
    </location>
</feature>
<protein>
    <submittedName>
        <fullName evidence="10">Putative serine protease inhibitor i/ii</fullName>
    </submittedName>
</protein>
<feature type="site" description="Reactive bond" evidence="7">
    <location>
        <begin position="121"/>
        <end position="122"/>
    </location>
</feature>
<evidence type="ECO:0000256" key="1">
    <source>
        <dbReference type="ARBA" id="ARBA00004613"/>
    </source>
</evidence>
<feature type="site" description="Reactive bond" evidence="7">
    <location>
        <begin position="858"/>
        <end position="859"/>
    </location>
</feature>
<evidence type="ECO:0000256" key="7">
    <source>
        <dbReference type="PROSITE-ProRule" id="PRU00776"/>
    </source>
</evidence>
<sequence>MKIKMKILLFGLFFITVNAVVAEVTSTNDQVCEPNSVFQKECNTCRCSPDGKLVSCTRKFCIPEPSGNKLDEVHPGPKVTDDTVTTTPQPNTQVCTPNEVRMEDCNRCKCAANGIGWFCTRKACPPKMTKRDTELRQLDPSAANFSCTPKETFKYDCNTCTCTDDGKHAACTIMFCLPARRKRQTELPQLNPYAKDFTCKPGQSFKHECNTCFCNKDGKTAGCTYMYCLPEMETLTKTKREVKLRQLNPHAPGFTCTPKEVFKYECSTCTCDDDGVSASCKLTPCLPKSDLCNPDLPQLNVENPQFTCRPGQIFKYEVNTCICGANGKSATNCTYVDCYSNDDKENKFNRHLLKREAPGCVPGTSFTHRDGCNACFCTSTGVAACTQKFCIKTGEIKSTRVKRETQDCVPGTSFKDADGCNDCFCTPDGKAACTEKYCIKEEKTAGKNKRETELRQLDPTAPNFSCTPKETFKYDCNTCFCNNDGKTAGCTYKACPKYKRETRLRDLDPLAPDFSCEPNEEFNFVCNTCFCSEDGITAVCTIKACLEPVIELRELDPTAPDFSCLPNETFKFDCNSCRCNDDGKTAACTLMLCPPDTKHETELRQLDPTAPIFSCNPACPKFKQETRVRELDPFAPDFSCEPNEQFNFVCNMCFCGTDGKTPLCTIKACPPSDIEPATELRELDPTAPGFSCLPNETFKFDCNSCRCNDDGKTAACTLMLCPPDTKHETELRQLDPTVPNFSCNPKETFKYDCNTCHCTDDGKTAACTAMACPPRSKRKTKDCEPGTTFKDDCNECFCTNDGHKACTEMACEAIIPQHAKREAQQPEKQQCIPGTRFKDENDCNECFCSENGFRICTKKFCLNTSNRIKRDQPQQQIPNTPGFTCTPKSTFKYECNTCRCSEDGKTAACTFRLCALGESRKKRQVAPYDPNFSCEPGSTFKWECNDCTCNPEGTSAVCSAKFCPPGEN</sequence>
<feature type="domain" description="Pacifastin" evidence="9">
    <location>
        <begin position="253"/>
        <end position="288"/>
    </location>
</feature>
<feature type="disulfide bond" evidence="7">
    <location>
        <begin position="783"/>
        <end position="798"/>
    </location>
</feature>
<reference evidence="10" key="1">
    <citation type="journal article" date="2014" name="Insect Biochem. Mol. Biol.">
        <title>An insight into the sialome of the frog biting fly, Corethrella appendiculata.</title>
        <authorList>
            <person name="Ribeiro J.M.C."/>
            <person name="Chagas A.C."/>
            <person name="Pham V.M."/>
            <person name="Lounibos L.P."/>
            <person name="Calvo E."/>
        </authorList>
    </citation>
    <scope>NUCLEOTIDE SEQUENCE</scope>
    <source>
        <tissue evidence="10">Salivary glands</tissue>
    </source>
</reference>
<comment type="similarity">
    <text evidence="6 7">Belongs to the protease inhibitor I19 family.</text>
</comment>
<comment type="caution">
    <text evidence="7">Lacks conserved residue(s) required for the propagation of feature annotation.</text>
</comment>
<dbReference type="GO" id="GO:0004867">
    <property type="term" value="F:serine-type endopeptidase inhibitor activity"/>
    <property type="evidence" value="ECO:0007669"/>
    <property type="project" value="UniProtKB-UniRule"/>
</dbReference>
<feature type="disulfide bond" evidence="7">
    <location>
        <begin position="375"/>
        <end position="385"/>
    </location>
</feature>
<accession>U5EWN5</accession>
<feature type="disulfide bond" evidence="7">
    <location>
        <begin position="640"/>
        <end position="655"/>
    </location>
</feature>
<feature type="disulfide bond" evidence="7">
    <location>
        <begin position="466"/>
        <end position="481"/>
    </location>
</feature>
<feature type="domain" description="Pacifastin" evidence="9">
    <location>
        <begin position="780"/>
        <end position="814"/>
    </location>
</feature>
<keyword evidence="8" id="KW-0732">Signal</keyword>
<organism evidence="10">
    <name type="scientific">Corethrella appendiculata</name>
    <dbReference type="NCBI Taxonomy" id="1370023"/>
    <lineage>
        <taxon>Eukaryota</taxon>
        <taxon>Metazoa</taxon>
        <taxon>Ecdysozoa</taxon>
        <taxon>Arthropoda</taxon>
        <taxon>Hexapoda</taxon>
        <taxon>Insecta</taxon>
        <taxon>Pterygota</taxon>
        <taxon>Neoptera</taxon>
        <taxon>Endopterygota</taxon>
        <taxon>Diptera</taxon>
        <taxon>Nematocera</taxon>
        <taxon>Culicoidea</taxon>
        <taxon>Chaoboridae</taxon>
        <taxon>Corethrella</taxon>
    </lineage>
</organism>
<feature type="domain" description="Pacifastin" evidence="9">
    <location>
        <begin position="513"/>
        <end position="548"/>
    </location>
</feature>
<feature type="disulfide bond" evidence="7">
    <location>
        <begin position="256"/>
        <end position="271"/>
    </location>
</feature>
<feature type="disulfide bond" evidence="7">
    <location>
        <begin position="743"/>
        <end position="758"/>
    </location>
</feature>
<feature type="disulfide bond" evidence="7">
    <location>
        <begin position="793"/>
        <end position="811"/>
    </location>
</feature>
<keyword evidence="3 7" id="KW-0646">Protease inhibitor</keyword>
<dbReference type="InterPro" id="IPR008037">
    <property type="entry name" value="Pacifastin_dom"/>
</dbReference>